<gene>
    <name evidence="2" type="ORF">F7725_016506</name>
</gene>
<reference evidence="2 3" key="1">
    <citation type="submission" date="2020-03" db="EMBL/GenBank/DDBJ databases">
        <title>Dissostichus mawsoni Genome sequencing and assembly.</title>
        <authorList>
            <person name="Park H."/>
        </authorList>
    </citation>
    <scope>NUCLEOTIDE SEQUENCE [LARGE SCALE GENOMIC DNA]</scope>
    <source>
        <strain evidence="2">DM0001</strain>
        <tissue evidence="2">Muscle</tissue>
    </source>
</reference>
<proteinExistence type="predicted"/>
<dbReference type="EMBL" id="JAAKFY010000006">
    <property type="protein sequence ID" value="KAF3855783.1"/>
    <property type="molecule type" value="Genomic_DNA"/>
</dbReference>
<feature type="compositionally biased region" description="Basic and acidic residues" evidence="1">
    <location>
        <begin position="13"/>
        <end position="48"/>
    </location>
</feature>
<accession>A0A7J5Z2N6</accession>
<feature type="non-terminal residue" evidence="2">
    <location>
        <position position="1"/>
    </location>
</feature>
<dbReference type="AlphaFoldDB" id="A0A7J5Z2N6"/>
<dbReference type="Proteomes" id="UP000518266">
    <property type="component" value="Unassembled WGS sequence"/>
</dbReference>
<keyword evidence="3" id="KW-1185">Reference proteome</keyword>
<evidence type="ECO:0000256" key="1">
    <source>
        <dbReference type="SAM" id="MobiDB-lite"/>
    </source>
</evidence>
<organism evidence="2 3">
    <name type="scientific">Dissostichus mawsoni</name>
    <name type="common">Antarctic cod</name>
    <dbReference type="NCBI Taxonomy" id="36200"/>
    <lineage>
        <taxon>Eukaryota</taxon>
        <taxon>Metazoa</taxon>
        <taxon>Chordata</taxon>
        <taxon>Craniata</taxon>
        <taxon>Vertebrata</taxon>
        <taxon>Euteleostomi</taxon>
        <taxon>Actinopterygii</taxon>
        <taxon>Neopterygii</taxon>
        <taxon>Teleostei</taxon>
        <taxon>Neoteleostei</taxon>
        <taxon>Acanthomorphata</taxon>
        <taxon>Eupercaria</taxon>
        <taxon>Perciformes</taxon>
        <taxon>Notothenioidei</taxon>
        <taxon>Nototheniidae</taxon>
        <taxon>Dissostichus</taxon>
    </lineage>
</organism>
<name>A0A7J5Z2N6_DISMA</name>
<sequence>RRLSLQPWDSEEGEKRRREGGSERQRGRVRKRESEEEGSQRGRVRRENTMASDLGLVVILLWTISLQAVGSTGTNSNEVGCH</sequence>
<evidence type="ECO:0000313" key="2">
    <source>
        <dbReference type="EMBL" id="KAF3855783.1"/>
    </source>
</evidence>
<evidence type="ECO:0000313" key="3">
    <source>
        <dbReference type="Proteomes" id="UP000518266"/>
    </source>
</evidence>
<comment type="caution">
    <text evidence="2">The sequence shown here is derived from an EMBL/GenBank/DDBJ whole genome shotgun (WGS) entry which is preliminary data.</text>
</comment>
<protein>
    <submittedName>
        <fullName evidence="2">Uncharacterized protein</fullName>
    </submittedName>
</protein>
<feature type="region of interest" description="Disordered" evidence="1">
    <location>
        <begin position="1"/>
        <end position="48"/>
    </location>
</feature>